<organism evidence="2 3">
    <name type="scientific">Dulcicalothrix desertica PCC 7102</name>
    <dbReference type="NCBI Taxonomy" id="232991"/>
    <lineage>
        <taxon>Bacteria</taxon>
        <taxon>Bacillati</taxon>
        <taxon>Cyanobacteriota</taxon>
        <taxon>Cyanophyceae</taxon>
        <taxon>Nostocales</taxon>
        <taxon>Calotrichaceae</taxon>
        <taxon>Dulcicalothrix</taxon>
    </lineage>
</organism>
<keyword evidence="1" id="KW-0472">Membrane</keyword>
<evidence type="ECO:0000313" key="3">
    <source>
        <dbReference type="Proteomes" id="UP000271624"/>
    </source>
</evidence>
<keyword evidence="3" id="KW-1185">Reference proteome</keyword>
<sequence length="277" mass="30725">MLNFKLTLQRRRQWILGVPSFIFTSVLTAIPTYAATFAFSEAEIELNNFSNFGIIELVNQANISGETNGGIFGAENKALNNSTASPLQINSSAFSLAFGENRDYEGTAEAQARVLGNFDVDAGQLFSFDFIAALNLETEIDDPLSERANAKSDISFYLFDTVNIPQVNVQDYLKYQPLDYFTLNASLNTFGYDFLNYQHSQGVSFTNENKQTMFGANQETASAIIQGKLQRSFKNKTNVTLIALRQTKSQVKVPENSMLVPLIFIVATIAVGVLRNK</sequence>
<evidence type="ECO:0000313" key="2">
    <source>
        <dbReference type="EMBL" id="RUT09957.1"/>
    </source>
</evidence>
<dbReference type="Proteomes" id="UP000271624">
    <property type="component" value="Unassembled WGS sequence"/>
</dbReference>
<feature type="transmembrane region" description="Helical" evidence="1">
    <location>
        <begin position="258"/>
        <end position="274"/>
    </location>
</feature>
<evidence type="ECO:0008006" key="4">
    <source>
        <dbReference type="Google" id="ProtNLM"/>
    </source>
</evidence>
<name>A0A3S1CLG7_9CYAN</name>
<keyword evidence="1" id="KW-0812">Transmembrane</keyword>
<dbReference type="EMBL" id="RSCL01000001">
    <property type="protein sequence ID" value="RUT09957.1"/>
    <property type="molecule type" value="Genomic_DNA"/>
</dbReference>
<dbReference type="OrthoDB" id="507484at2"/>
<reference evidence="2" key="2">
    <citation type="journal article" date="2019" name="Genome Biol. Evol.">
        <title>Day and night: Metabolic profiles and evolutionary relationships of six axenic non-marine cyanobacteria.</title>
        <authorList>
            <person name="Will S.E."/>
            <person name="Henke P."/>
            <person name="Boedeker C."/>
            <person name="Huang S."/>
            <person name="Brinkmann H."/>
            <person name="Rohde M."/>
            <person name="Jarek M."/>
            <person name="Friedl T."/>
            <person name="Seufert S."/>
            <person name="Schumacher M."/>
            <person name="Overmann J."/>
            <person name="Neumann-Schaal M."/>
            <person name="Petersen J."/>
        </authorList>
    </citation>
    <scope>NUCLEOTIDE SEQUENCE [LARGE SCALE GENOMIC DNA]</scope>
    <source>
        <strain evidence="2">PCC 7102</strain>
    </source>
</reference>
<evidence type="ECO:0000256" key="1">
    <source>
        <dbReference type="SAM" id="Phobius"/>
    </source>
</evidence>
<accession>A0A3S1CLG7</accession>
<dbReference type="AlphaFoldDB" id="A0A3S1CLG7"/>
<reference evidence="2" key="1">
    <citation type="submission" date="2018-12" db="EMBL/GenBank/DDBJ databases">
        <authorList>
            <person name="Will S."/>
            <person name="Neumann-Schaal M."/>
            <person name="Henke P."/>
        </authorList>
    </citation>
    <scope>NUCLEOTIDE SEQUENCE</scope>
    <source>
        <strain evidence="2">PCC 7102</strain>
    </source>
</reference>
<dbReference type="RefSeq" id="WP_127078429.1">
    <property type="nucleotide sequence ID" value="NZ_RSCL01000001.1"/>
</dbReference>
<protein>
    <recommendedName>
        <fullName evidence="4">PEP-CTERM sorting domain-containing protein</fullName>
    </recommendedName>
</protein>
<comment type="caution">
    <text evidence="2">The sequence shown here is derived from an EMBL/GenBank/DDBJ whole genome shotgun (WGS) entry which is preliminary data.</text>
</comment>
<keyword evidence="1" id="KW-1133">Transmembrane helix</keyword>
<proteinExistence type="predicted"/>
<gene>
    <name evidence="2" type="ORF">DSM106972_004520</name>
</gene>